<protein>
    <submittedName>
        <fullName evidence="2">Macrophage mannose receptor 1</fullName>
    </submittedName>
</protein>
<dbReference type="CDD" id="cd00037">
    <property type="entry name" value="CLECT"/>
    <property type="match status" value="1"/>
</dbReference>
<proteinExistence type="predicted"/>
<reference evidence="2 3" key="1">
    <citation type="journal article" date="2021" name="Elife">
        <title>Chloroplast acquisition without the gene transfer in kleptoplastic sea slugs, Plakobranchus ocellatus.</title>
        <authorList>
            <person name="Maeda T."/>
            <person name="Takahashi S."/>
            <person name="Yoshida T."/>
            <person name="Shimamura S."/>
            <person name="Takaki Y."/>
            <person name="Nagai Y."/>
            <person name="Toyoda A."/>
            <person name="Suzuki Y."/>
            <person name="Arimoto A."/>
            <person name="Ishii H."/>
            <person name="Satoh N."/>
            <person name="Nishiyama T."/>
            <person name="Hasebe M."/>
            <person name="Maruyama T."/>
            <person name="Minagawa J."/>
            <person name="Obokata J."/>
            <person name="Shigenobu S."/>
        </authorList>
    </citation>
    <scope>NUCLEOTIDE SEQUENCE [LARGE SCALE GENOMIC DNA]</scope>
</reference>
<evidence type="ECO:0000313" key="2">
    <source>
        <dbReference type="EMBL" id="GFS22162.1"/>
    </source>
</evidence>
<organism evidence="2 3">
    <name type="scientific">Elysia marginata</name>
    <dbReference type="NCBI Taxonomy" id="1093978"/>
    <lineage>
        <taxon>Eukaryota</taxon>
        <taxon>Metazoa</taxon>
        <taxon>Spiralia</taxon>
        <taxon>Lophotrochozoa</taxon>
        <taxon>Mollusca</taxon>
        <taxon>Gastropoda</taxon>
        <taxon>Heterobranchia</taxon>
        <taxon>Euthyneura</taxon>
        <taxon>Panpulmonata</taxon>
        <taxon>Sacoglossa</taxon>
        <taxon>Placobranchoidea</taxon>
        <taxon>Plakobranchidae</taxon>
        <taxon>Elysia</taxon>
    </lineage>
</organism>
<feature type="domain" description="C-type lectin" evidence="1">
    <location>
        <begin position="51"/>
        <end position="126"/>
    </location>
</feature>
<keyword evidence="3" id="KW-1185">Reference proteome</keyword>
<dbReference type="AlphaFoldDB" id="A0AAV4JKV7"/>
<dbReference type="InterPro" id="IPR001304">
    <property type="entry name" value="C-type_lectin-like"/>
</dbReference>
<dbReference type="InterPro" id="IPR016186">
    <property type="entry name" value="C-type_lectin-like/link_sf"/>
</dbReference>
<evidence type="ECO:0000313" key="3">
    <source>
        <dbReference type="Proteomes" id="UP000762676"/>
    </source>
</evidence>
<dbReference type="Gene3D" id="3.10.100.10">
    <property type="entry name" value="Mannose-Binding Protein A, subunit A"/>
    <property type="match status" value="1"/>
</dbReference>
<gene>
    <name evidence="2" type="ORF">ElyMa_001610400</name>
</gene>
<dbReference type="Proteomes" id="UP000762676">
    <property type="component" value="Unassembled WGS sequence"/>
</dbReference>
<evidence type="ECO:0000259" key="1">
    <source>
        <dbReference type="PROSITE" id="PS50041"/>
    </source>
</evidence>
<keyword evidence="2" id="KW-0675">Receptor</keyword>
<dbReference type="InterPro" id="IPR016187">
    <property type="entry name" value="CTDL_fold"/>
</dbReference>
<dbReference type="SUPFAM" id="SSF56436">
    <property type="entry name" value="C-type lectin-like"/>
    <property type="match status" value="1"/>
</dbReference>
<dbReference type="PROSITE" id="PS50041">
    <property type="entry name" value="C_TYPE_LECTIN_2"/>
    <property type="match status" value="1"/>
</dbReference>
<sequence>MKKKLKLNVFVPCRLGLMLLSVCICLHLFLDVDAQIFVPCDEQKGWIQSYTSGSCIKLIYRRAQWKNARAACRQLGGDLVKIVDGMMSQDVTSVIVHNRQRAYIGLRRPKDDVSFYWLDEKEPVRI</sequence>
<dbReference type="EMBL" id="BMAT01003232">
    <property type="protein sequence ID" value="GFS22162.1"/>
    <property type="molecule type" value="Genomic_DNA"/>
</dbReference>
<dbReference type="Pfam" id="PF00059">
    <property type="entry name" value="Lectin_C"/>
    <property type="match status" value="1"/>
</dbReference>
<accession>A0AAV4JKV7</accession>
<name>A0AAV4JKV7_9GAST</name>
<comment type="caution">
    <text evidence="2">The sequence shown here is derived from an EMBL/GenBank/DDBJ whole genome shotgun (WGS) entry which is preliminary data.</text>
</comment>